<evidence type="ECO:0000256" key="2">
    <source>
        <dbReference type="ARBA" id="ARBA00023125"/>
    </source>
</evidence>
<dbReference type="InterPro" id="IPR019887">
    <property type="entry name" value="Tscrpt_reg_AsnC/Lrp_C"/>
</dbReference>
<sequence length="145" mass="16119">MRLDDVDRAILECLSANARISNSDLARAVGLSPTPCLRRVRRMEAEGLIRGYTAIIDPQLVGRAFVALVGVRLSQHVRPDIRRFEAGVMALPEVTECHHTTGEFDYFLKVEVADLPAYESFHADRLAALPGIRTAVTFVIMNSLR</sequence>
<gene>
    <name evidence="5" type="ORF">IW245_001377</name>
</gene>
<dbReference type="PROSITE" id="PS50956">
    <property type="entry name" value="HTH_ASNC_2"/>
    <property type="match status" value="1"/>
</dbReference>
<reference evidence="5" key="1">
    <citation type="submission" date="2020-11" db="EMBL/GenBank/DDBJ databases">
        <title>Sequencing the genomes of 1000 actinobacteria strains.</title>
        <authorList>
            <person name="Klenk H.-P."/>
        </authorList>
    </citation>
    <scope>NUCLEOTIDE SEQUENCE</scope>
    <source>
        <strain evidence="5">DSM 45356</strain>
    </source>
</reference>
<keyword evidence="3" id="KW-0804">Transcription</keyword>
<dbReference type="Gene3D" id="3.30.70.920">
    <property type="match status" value="1"/>
</dbReference>
<comment type="caution">
    <text evidence="5">The sequence shown here is derived from an EMBL/GenBank/DDBJ whole genome shotgun (WGS) entry which is preliminary data.</text>
</comment>
<dbReference type="InterPro" id="IPR019888">
    <property type="entry name" value="Tscrpt_reg_AsnC-like"/>
</dbReference>
<keyword evidence="2" id="KW-0238">DNA-binding</keyword>
<dbReference type="Gene3D" id="1.10.10.10">
    <property type="entry name" value="Winged helix-like DNA-binding domain superfamily/Winged helix DNA-binding domain"/>
    <property type="match status" value="1"/>
</dbReference>
<dbReference type="InterPro" id="IPR036388">
    <property type="entry name" value="WH-like_DNA-bd_sf"/>
</dbReference>
<dbReference type="InterPro" id="IPR011008">
    <property type="entry name" value="Dimeric_a/b-barrel"/>
</dbReference>
<organism evidence="5 6">
    <name type="scientific">Longispora fulva</name>
    <dbReference type="NCBI Taxonomy" id="619741"/>
    <lineage>
        <taxon>Bacteria</taxon>
        <taxon>Bacillati</taxon>
        <taxon>Actinomycetota</taxon>
        <taxon>Actinomycetes</taxon>
        <taxon>Micromonosporales</taxon>
        <taxon>Micromonosporaceae</taxon>
        <taxon>Longispora</taxon>
    </lineage>
</organism>
<dbReference type="Pfam" id="PF13412">
    <property type="entry name" value="HTH_24"/>
    <property type="match status" value="1"/>
</dbReference>
<keyword evidence="6" id="KW-1185">Reference proteome</keyword>
<dbReference type="GO" id="GO:0043200">
    <property type="term" value="P:response to amino acid"/>
    <property type="evidence" value="ECO:0007669"/>
    <property type="project" value="TreeGrafter"/>
</dbReference>
<dbReference type="InterPro" id="IPR011991">
    <property type="entry name" value="ArsR-like_HTH"/>
</dbReference>
<dbReference type="PRINTS" id="PR00033">
    <property type="entry name" value="HTHASNC"/>
</dbReference>
<dbReference type="RefSeq" id="WP_197002331.1">
    <property type="nucleotide sequence ID" value="NZ_BONS01000003.1"/>
</dbReference>
<dbReference type="PANTHER" id="PTHR30154">
    <property type="entry name" value="LEUCINE-RESPONSIVE REGULATORY PROTEIN"/>
    <property type="match status" value="1"/>
</dbReference>
<dbReference type="Pfam" id="PF01037">
    <property type="entry name" value="AsnC_trans_reg"/>
    <property type="match status" value="1"/>
</dbReference>
<evidence type="ECO:0000256" key="3">
    <source>
        <dbReference type="ARBA" id="ARBA00023163"/>
    </source>
</evidence>
<dbReference type="GO" id="GO:0005829">
    <property type="term" value="C:cytosol"/>
    <property type="evidence" value="ECO:0007669"/>
    <property type="project" value="TreeGrafter"/>
</dbReference>
<name>A0A8J7G7L6_9ACTN</name>
<protein>
    <submittedName>
        <fullName evidence="5">Lrp/AsnC family leucine-responsive transcriptional regulator</fullName>
    </submittedName>
</protein>
<evidence type="ECO:0000313" key="6">
    <source>
        <dbReference type="Proteomes" id="UP000622552"/>
    </source>
</evidence>
<dbReference type="SMART" id="SM00344">
    <property type="entry name" value="HTH_ASNC"/>
    <property type="match status" value="1"/>
</dbReference>
<evidence type="ECO:0000313" key="5">
    <source>
        <dbReference type="EMBL" id="MBG6135183.1"/>
    </source>
</evidence>
<keyword evidence="1" id="KW-0805">Transcription regulation</keyword>
<dbReference type="AlphaFoldDB" id="A0A8J7G7L6"/>
<dbReference type="GO" id="GO:0043565">
    <property type="term" value="F:sequence-specific DNA binding"/>
    <property type="evidence" value="ECO:0007669"/>
    <property type="project" value="InterPro"/>
</dbReference>
<dbReference type="SUPFAM" id="SSF54909">
    <property type="entry name" value="Dimeric alpha+beta barrel"/>
    <property type="match status" value="1"/>
</dbReference>
<dbReference type="PANTHER" id="PTHR30154:SF34">
    <property type="entry name" value="TRANSCRIPTIONAL REGULATOR AZLB"/>
    <property type="match status" value="1"/>
</dbReference>
<dbReference type="InterPro" id="IPR000485">
    <property type="entry name" value="AsnC-type_HTH_dom"/>
</dbReference>
<dbReference type="InterPro" id="IPR036390">
    <property type="entry name" value="WH_DNA-bd_sf"/>
</dbReference>
<evidence type="ECO:0000259" key="4">
    <source>
        <dbReference type="PROSITE" id="PS50956"/>
    </source>
</evidence>
<dbReference type="SUPFAM" id="SSF46785">
    <property type="entry name" value="Winged helix' DNA-binding domain"/>
    <property type="match status" value="1"/>
</dbReference>
<dbReference type="CDD" id="cd00090">
    <property type="entry name" value="HTH_ARSR"/>
    <property type="match status" value="1"/>
</dbReference>
<dbReference type="PROSITE" id="PS00519">
    <property type="entry name" value="HTH_ASNC_1"/>
    <property type="match status" value="1"/>
</dbReference>
<evidence type="ECO:0000256" key="1">
    <source>
        <dbReference type="ARBA" id="ARBA00023015"/>
    </source>
</evidence>
<dbReference type="InterPro" id="IPR019885">
    <property type="entry name" value="Tscrpt_reg_HTH_AsnC-type_CS"/>
</dbReference>
<proteinExistence type="predicted"/>
<feature type="domain" description="HTH asnC-type" evidence="4">
    <location>
        <begin position="3"/>
        <end position="64"/>
    </location>
</feature>
<accession>A0A8J7G7L6</accession>
<dbReference type="EMBL" id="JADOUF010000001">
    <property type="protein sequence ID" value="MBG6135183.1"/>
    <property type="molecule type" value="Genomic_DNA"/>
</dbReference>
<dbReference type="Proteomes" id="UP000622552">
    <property type="component" value="Unassembled WGS sequence"/>
</dbReference>